<organism evidence="3">
    <name type="scientific">Perkinsus marinus (strain ATCC 50983 / TXsc)</name>
    <dbReference type="NCBI Taxonomy" id="423536"/>
    <lineage>
        <taxon>Eukaryota</taxon>
        <taxon>Sar</taxon>
        <taxon>Alveolata</taxon>
        <taxon>Perkinsozoa</taxon>
        <taxon>Perkinsea</taxon>
        <taxon>Perkinsida</taxon>
        <taxon>Perkinsidae</taxon>
        <taxon>Perkinsus</taxon>
    </lineage>
</organism>
<accession>C5LLT5</accession>
<sequence length="353" mass="39503">MLSLAVTNNRNTFSVSPPASPNLSPARPRPAVSIIREETSSVDYQTQQFLRRVCRCNSSDAAIFLTQVRDDDDKHNCNFSRPRNMTSDGDFFAHPSHSSVNTTDKGSKESPVTCTDTDGSVTAPSTGVVSCLPHNESQASLMTLVGIADDNDDRHVCCDGNVSMRVDADEEFLQEFVFGTSAFQVDFVATLAKSVLEMISPAEIVAFPDIPLNLRGVTRFYSLRPPSISIHAYLKRLEKHFMCSRECYLIALIYLDRISKNYSEFRITRRSVHKFFLAALVIAVKYFDDLYYDNKFYAHVGGVRVAELDVMEAAFLQLIDWHLFVPGDEFALCAKRFLMMGCRPASTEGPVDL</sequence>
<evidence type="ECO:0000256" key="1">
    <source>
        <dbReference type="SAM" id="MobiDB-lite"/>
    </source>
</evidence>
<dbReference type="Pfam" id="PF08613">
    <property type="entry name" value="Cyclin"/>
    <property type="match status" value="1"/>
</dbReference>
<feature type="compositionally biased region" description="Polar residues" evidence="1">
    <location>
        <begin position="96"/>
        <end position="119"/>
    </location>
</feature>
<dbReference type="Proteomes" id="UP000007800">
    <property type="component" value="Unassembled WGS sequence"/>
</dbReference>
<dbReference type="SUPFAM" id="SSF47954">
    <property type="entry name" value="Cyclin-like"/>
    <property type="match status" value="1"/>
</dbReference>
<dbReference type="GeneID" id="9055375"/>
<dbReference type="InterPro" id="IPR036915">
    <property type="entry name" value="Cyclin-like_sf"/>
</dbReference>
<protein>
    <submittedName>
        <fullName evidence="2">Uncharacterized protein</fullName>
    </submittedName>
</protein>
<evidence type="ECO:0000313" key="2">
    <source>
        <dbReference type="EMBL" id="EER02307.1"/>
    </source>
</evidence>
<dbReference type="PANTHER" id="PTHR15615:SF108">
    <property type="entry name" value="PROTEIN CNPPD1"/>
    <property type="match status" value="1"/>
</dbReference>
<proteinExistence type="predicted"/>
<reference evidence="2 3" key="1">
    <citation type="submission" date="2008-07" db="EMBL/GenBank/DDBJ databases">
        <authorList>
            <person name="El-Sayed N."/>
            <person name="Caler E."/>
            <person name="Inman J."/>
            <person name="Amedeo P."/>
            <person name="Hass B."/>
            <person name="Wortman J."/>
        </authorList>
    </citation>
    <scope>NUCLEOTIDE SEQUENCE [LARGE SCALE GENOMIC DNA]</scope>
    <source>
        <strain evidence="3">ATCC 50983 / TXsc</strain>
    </source>
</reference>
<name>C5LLT5_PERM5</name>
<feature type="region of interest" description="Disordered" evidence="1">
    <location>
        <begin position="88"/>
        <end position="119"/>
    </location>
</feature>
<dbReference type="InParanoid" id="C5LLT5"/>
<dbReference type="PANTHER" id="PTHR15615">
    <property type="match status" value="1"/>
</dbReference>
<feature type="region of interest" description="Disordered" evidence="1">
    <location>
        <begin position="1"/>
        <end position="29"/>
    </location>
</feature>
<dbReference type="InterPro" id="IPR013922">
    <property type="entry name" value="Cyclin_PHO80-like"/>
</dbReference>
<keyword evidence="3" id="KW-1185">Reference proteome</keyword>
<dbReference type="CDD" id="cd20558">
    <property type="entry name" value="CYCLIN_ScPCL7-like"/>
    <property type="match status" value="1"/>
</dbReference>
<gene>
    <name evidence="2" type="ORF">Pmar_PMAR006629</name>
</gene>
<dbReference type="Gene3D" id="1.10.472.10">
    <property type="entry name" value="Cyclin-like"/>
    <property type="match status" value="1"/>
</dbReference>
<evidence type="ECO:0000313" key="3">
    <source>
        <dbReference type="Proteomes" id="UP000007800"/>
    </source>
</evidence>
<dbReference type="RefSeq" id="XP_002769589.1">
    <property type="nucleotide sequence ID" value="XM_002769543.1"/>
</dbReference>
<dbReference type="GO" id="GO:0019901">
    <property type="term" value="F:protein kinase binding"/>
    <property type="evidence" value="ECO:0007669"/>
    <property type="project" value="InterPro"/>
</dbReference>
<dbReference type="OrthoDB" id="441714at2759"/>
<dbReference type="AlphaFoldDB" id="C5LLT5"/>
<dbReference type="EMBL" id="GG683299">
    <property type="protein sequence ID" value="EER02307.1"/>
    <property type="molecule type" value="Genomic_DNA"/>
</dbReference>
<feature type="compositionally biased region" description="Polar residues" evidence="1">
    <location>
        <begin position="1"/>
        <end position="23"/>
    </location>
</feature>